<dbReference type="AlphaFoldDB" id="A0A9P5RNV4"/>
<accession>A0A9P5RNV4</accession>
<sequence>EPQQQQQSVTETATAISTQTHDKRRLSLISTDSSSETEAKSKTKSIRVETEDLDDALYMDMGEHELSKSSKASKIKNNRIATSYERELAKDLRCFSEETDKVDKKLLRSHHFRPSKSVGSRKNNKKAFFDEL</sequence>
<organism evidence="2 3">
    <name type="scientific">Linnemannia schmuckeri</name>
    <dbReference type="NCBI Taxonomy" id="64567"/>
    <lineage>
        <taxon>Eukaryota</taxon>
        <taxon>Fungi</taxon>
        <taxon>Fungi incertae sedis</taxon>
        <taxon>Mucoromycota</taxon>
        <taxon>Mortierellomycotina</taxon>
        <taxon>Mortierellomycetes</taxon>
        <taxon>Mortierellales</taxon>
        <taxon>Mortierellaceae</taxon>
        <taxon>Linnemannia</taxon>
    </lineage>
</organism>
<gene>
    <name evidence="2" type="ORF">BG015_003371</name>
</gene>
<feature type="compositionally biased region" description="Polar residues" evidence="1">
    <location>
        <begin position="1"/>
        <end position="19"/>
    </location>
</feature>
<dbReference type="Proteomes" id="UP000748756">
    <property type="component" value="Unassembled WGS sequence"/>
</dbReference>
<proteinExistence type="predicted"/>
<feature type="non-terminal residue" evidence="2">
    <location>
        <position position="1"/>
    </location>
</feature>
<dbReference type="OrthoDB" id="2410357at2759"/>
<keyword evidence="3" id="KW-1185">Reference proteome</keyword>
<feature type="region of interest" description="Disordered" evidence="1">
    <location>
        <begin position="1"/>
        <end position="45"/>
    </location>
</feature>
<reference evidence="2" key="1">
    <citation type="journal article" date="2020" name="Fungal Divers.">
        <title>Resolving the Mortierellaceae phylogeny through synthesis of multi-gene phylogenetics and phylogenomics.</title>
        <authorList>
            <person name="Vandepol N."/>
            <person name="Liber J."/>
            <person name="Desiro A."/>
            <person name="Na H."/>
            <person name="Kennedy M."/>
            <person name="Barry K."/>
            <person name="Grigoriev I.V."/>
            <person name="Miller A.N."/>
            <person name="O'Donnell K."/>
            <person name="Stajich J.E."/>
            <person name="Bonito G."/>
        </authorList>
    </citation>
    <scope>NUCLEOTIDE SEQUENCE</scope>
    <source>
        <strain evidence="2">NRRL 6426</strain>
    </source>
</reference>
<feature type="region of interest" description="Disordered" evidence="1">
    <location>
        <begin position="112"/>
        <end position="132"/>
    </location>
</feature>
<evidence type="ECO:0000313" key="2">
    <source>
        <dbReference type="EMBL" id="KAF9134738.1"/>
    </source>
</evidence>
<protein>
    <submittedName>
        <fullName evidence="2">Uncharacterized protein</fullName>
    </submittedName>
</protein>
<evidence type="ECO:0000313" key="3">
    <source>
        <dbReference type="Proteomes" id="UP000748756"/>
    </source>
</evidence>
<dbReference type="EMBL" id="JAAAUQ010001738">
    <property type="protein sequence ID" value="KAF9134738.1"/>
    <property type="molecule type" value="Genomic_DNA"/>
</dbReference>
<name>A0A9P5RNV4_9FUNG</name>
<evidence type="ECO:0000256" key="1">
    <source>
        <dbReference type="SAM" id="MobiDB-lite"/>
    </source>
</evidence>
<comment type="caution">
    <text evidence="2">The sequence shown here is derived from an EMBL/GenBank/DDBJ whole genome shotgun (WGS) entry which is preliminary data.</text>
</comment>